<proteinExistence type="predicted"/>
<organism evidence="3 4">
    <name type="scientific">Trichinella murrelli</name>
    <dbReference type="NCBI Taxonomy" id="144512"/>
    <lineage>
        <taxon>Eukaryota</taxon>
        <taxon>Metazoa</taxon>
        <taxon>Ecdysozoa</taxon>
        <taxon>Nematoda</taxon>
        <taxon>Enoplea</taxon>
        <taxon>Dorylaimia</taxon>
        <taxon>Trichinellida</taxon>
        <taxon>Trichinellidae</taxon>
        <taxon>Trichinella</taxon>
    </lineage>
</organism>
<dbReference type="GO" id="GO:0003676">
    <property type="term" value="F:nucleic acid binding"/>
    <property type="evidence" value="ECO:0007669"/>
    <property type="project" value="InterPro"/>
</dbReference>
<dbReference type="PANTHER" id="PTHR37984">
    <property type="entry name" value="PROTEIN CBG26694"/>
    <property type="match status" value="1"/>
</dbReference>
<comment type="caution">
    <text evidence="3">The sequence shown here is derived from an EMBL/GenBank/DDBJ whole genome shotgun (WGS) entry which is preliminary data.</text>
</comment>
<dbReference type="PANTHER" id="PTHR37984:SF15">
    <property type="entry name" value="INTEGRASE CATALYTIC DOMAIN-CONTAINING PROTEIN"/>
    <property type="match status" value="1"/>
</dbReference>
<evidence type="ECO:0000256" key="1">
    <source>
        <dbReference type="SAM" id="MobiDB-lite"/>
    </source>
</evidence>
<dbReference type="Pfam" id="PF22938">
    <property type="entry name" value="Integrase_p58_C"/>
    <property type="match status" value="1"/>
</dbReference>
<dbReference type="PROSITE" id="PS50994">
    <property type="entry name" value="INTEGRASE"/>
    <property type="match status" value="1"/>
</dbReference>
<evidence type="ECO:0000313" key="3">
    <source>
        <dbReference type="EMBL" id="KRX36690.1"/>
    </source>
</evidence>
<protein>
    <submittedName>
        <fullName evidence="3">Retrovirus-related Pol polyprotein from transposon</fullName>
    </submittedName>
</protein>
<dbReference type="InterPro" id="IPR036397">
    <property type="entry name" value="RNaseH_sf"/>
</dbReference>
<sequence>MTASTVARTLVNEFICRYGAAESLHSDHFEAALIKELCESFDIRKTRTTPHHPQFYGLVERFHRTLLNMLSSKAEADKKNWFLVLPLTLLAYRTSDHKSTGAIPYRVLYGREASLLIDLMYGLPEVPPRTPAEKIWDLRKGLAGSFCKIRERLQTESRRQKKWYDRRTTDCHFNVNDKVLLATKKRNKLDKIWDGPYRIVQQAGHSIFKIKKESIPRKQLLVHVDRLKRCFGTNPEIANRSDKTEEQHRSTLKKAKDFIMS</sequence>
<feature type="domain" description="Integrase catalytic" evidence="2">
    <location>
        <begin position="1"/>
        <end position="112"/>
    </location>
</feature>
<dbReference type="Proteomes" id="UP000055048">
    <property type="component" value="Unassembled WGS sequence"/>
</dbReference>
<dbReference type="Gene3D" id="3.30.420.10">
    <property type="entry name" value="Ribonuclease H-like superfamily/Ribonuclease H"/>
    <property type="match status" value="1"/>
</dbReference>
<accession>A0A0V0TCC6</accession>
<dbReference type="InterPro" id="IPR001584">
    <property type="entry name" value="Integrase_cat-core"/>
</dbReference>
<gene>
    <name evidence="3" type="primary">POL</name>
    <name evidence="3" type="ORF">T05_8282</name>
</gene>
<keyword evidence="4" id="KW-1185">Reference proteome</keyword>
<dbReference type="InterPro" id="IPR050951">
    <property type="entry name" value="Retrovirus_Pol_polyprotein"/>
</dbReference>
<name>A0A0V0TCC6_9BILA</name>
<dbReference type="AlphaFoldDB" id="A0A0V0TCC6"/>
<dbReference type="GO" id="GO:0015074">
    <property type="term" value="P:DNA integration"/>
    <property type="evidence" value="ECO:0007669"/>
    <property type="project" value="InterPro"/>
</dbReference>
<evidence type="ECO:0000313" key="4">
    <source>
        <dbReference type="Proteomes" id="UP000055048"/>
    </source>
</evidence>
<dbReference type="InterPro" id="IPR054465">
    <property type="entry name" value="Integrase_p58-like_C"/>
</dbReference>
<dbReference type="SUPFAM" id="SSF53098">
    <property type="entry name" value="Ribonuclease H-like"/>
    <property type="match status" value="1"/>
</dbReference>
<feature type="region of interest" description="Disordered" evidence="1">
    <location>
        <begin position="240"/>
        <end position="261"/>
    </location>
</feature>
<dbReference type="InterPro" id="IPR012337">
    <property type="entry name" value="RNaseH-like_sf"/>
</dbReference>
<dbReference type="STRING" id="144512.A0A0V0TCC6"/>
<dbReference type="EMBL" id="JYDJ01000350">
    <property type="protein sequence ID" value="KRX36690.1"/>
    <property type="molecule type" value="Genomic_DNA"/>
</dbReference>
<evidence type="ECO:0000259" key="2">
    <source>
        <dbReference type="PROSITE" id="PS50994"/>
    </source>
</evidence>
<reference evidence="3 4" key="1">
    <citation type="submission" date="2015-01" db="EMBL/GenBank/DDBJ databases">
        <title>Evolution of Trichinella species and genotypes.</title>
        <authorList>
            <person name="Korhonen P.K."/>
            <person name="Edoardo P."/>
            <person name="Giuseppe L.R."/>
            <person name="Gasser R.B."/>
        </authorList>
    </citation>
    <scope>NUCLEOTIDE SEQUENCE [LARGE SCALE GENOMIC DNA]</scope>
    <source>
        <strain evidence="3">ISS417</strain>
    </source>
</reference>